<dbReference type="PANTHER" id="PTHR33204:SF29">
    <property type="entry name" value="TRANSCRIPTIONAL REGULATOR"/>
    <property type="match status" value="1"/>
</dbReference>
<keyword evidence="1" id="KW-0805">Transcription regulation</keyword>
<feature type="domain" description="HTH hxlR-type" evidence="4">
    <location>
        <begin position="11"/>
        <end position="109"/>
    </location>
</feature>
<evidence type="ECO:0000313" key="5">
    <source>
        <dbReference type="EMBL" id="MDO7874774.1"/>
    </source>
</evidence>
<accession>A0ABT9B924</accession>
<dbReference type="InterPro" id="IPR036388">
    <property type="entry name" value="WH-like_DNA-bd_sf"/>
</dbReference>
<evidence type="ECO:0000256" key="1">
    <source>
        <dbReference type="ARBA" id="ARBA00023015"/>
    </source>
</evidence>
<evidence type="ECO:0000259" key="4">
    <source>
        <dbReference type="PROSITE" id="PS51118"/>
    </source>
</evidence>
<dbReference type="InterPro" id="IPR036390">
    <property type="entry name" value="WH_DNA-bd_sf"/>
</dbReference>
<dbReference type="RefSeq" id="WP_305006090.1">
    <property type="nucleotide sequence ID" value="NZ_JAUQSY010000005.1"/>
</dbReference>
<proteinExistence type="predicted"/>
<sequence>MRDAAFCTSSCTMTRTMGVLGGKWKLIIISYLGQRRVRFGQLAQRLSLISRKVLTEQLKELEEDGIIRREAFAELPPRVDYSLTERGLALLPILDQLCAWHGPVAPVEEVRQTAGAGQVPA</sequence>
<dbReference type="PROSITE" id="PS51118">
    <property type="entry name" value="HTH_HXLR"/>
    <property type="match status" value="1"/>
</dbReference>
<dbReference type="EMBL" id="JAUQSY010000005">
    <property type="protein sequence ID" value="MDO7874774.1"/>
    <property type="molecule type" value="Genomic_DNA"/>
</dbReference>
<reference evidence="5" key="1">
    <citation type="submission" date="2023-07" db="EMBL/GenBank/DDBJ databases">
        <authorList>
            <person name="Kim M.K."/>
        </authorList>
    </citation>
    <scope>NUCLEOTIDE SEQUENCE</scope>
    <source>
        <strain evidence="5">ASUV-10-1</strain>
    </source>
</reference>
<name>A0ABT9B924_9BACT</name>
<dbReference type="InterPro" id="IPR011991">
    <property type="entry name" value="ArsR-like_HTH"/>
</dbReference>
<dbReference type="InterPro" id="IPR002577">
    <property type="entry name" value="HTH_HxlR"/>
</dbReference>
<dbReference type="Proteomes" id="UP001176429">
    <property type="component" value="Unassembled WGS sequence"/>
</dbReference>
<evidence type="ECO:0000313" key="6">
    <source>
        <dbReference type="Proteomes" id="UP001176429"/>
    </source>
</evidence>
<comment type="caution">
    <text evidence="5">The sequence shown here is derived from an EMBL/GenBank/DDBJ whole genome shotgun (WGS) entry which is preliminary data.</text>
</comment>
<dbReference type="CDD" id="cd00090">
    <property type="entry name" value="HTH_ARSR"/>
    <property type="match status" value="1"/>
</dbReference>
<dbReference type="Pfam" id="PF01638">
    <property type="entry name" value="HxlR"/>
    <property type="match status" value="1"/>
</dbReference>
<keyword evidence="6" id="KW-1185">Reference proteome</keyword>
<evidence type="ECO:0000256" key="2">
    <source>
        <dbReference type="ARBA" id="ARBA00023125"/>
    </source>
</evidence>
<gene>
    <name evidence="5" type="ORF">Q5H93_08530</name>
</gene>
<keyword evidence="3" id="KW-0804">Transcription</keyword>
<keyword evidence="2" id="KW-0238">DNA-binding</keyword>
<organism evidence="5 6">
    <name type="scientific">Hymenobacter aranciens</name>
    <dbReference type="NCBI Taxonomy" id="3063996"/>
    <lineage>
        <taxon>Bacteria</taxon>
        <taxon>Pseudomonadati</taxon>
        <taxon>Bacteroidota</taxon>
        <taxon>Cytophagia</taxon>
        <taxon>Cytophagales</taxon>
        <taxon>Hymenobacteraceae</taxon>
        <taxon>Hymenobacter</taxon>
    </lineage>
</organism>
<dbReference type="PANTHER" id="PTHR33204">
    <property type="entry name" value="TRANSCRIPTIONAL REGULATOR, MARR FAMILY"/>
    <property type="match status" value="1"/>
</dbReference>
<protein>
    <submittedName>
        <fullName evidence="5">Helix-turn-helix domain-containing protein</fullName>
    </submittedName>
</protein>
<dbReference type="Gene3D" id="1.10.10.10">
    <property type="entry name" value="Winged helix-like DNA-binding domain superfamily/Winged helix DNA-binding domain"/>
    <property type="match status" value="1"/>
</dbReference>
<evidence type="ECO:0000256" key="3">
    <source>
        <dbReference type="ARBA" id="ARBA00023163"/>
    </source>
</evidence>
<dbReference type="SUPFAM" id="SSF46785">
    <property type="entry name" value="Winged helix' DNA-binding domain"/>
    <property type="match status" value="1"/>
</dbReference>